<dbReference type="InterPro" id="IPR041490">
    <property type="entry name" value="KstR2_TetR_C"/>
</dbReference>
<evidence type="ECO:0000256" key="2">
    <source>
        <dbReference type="PROSITE-ProRule" id="PRU00335"/>
    </source>
</evidence>
<dbReference type="Proteomes" id="UP001596175">
    <property type="component" value="Unassembled WGS sequence"/>
</dbReference>
<evidence type="ECO:0000313" key="6">
    <source>
        <dbReference type="Proteomes" id="UP001596175"/>
    </source>
</evidence>
<evidence type="ECO:0000313" key="5">
    <source>
        <dbReference type="EMBL" id="MFC5140961.1"/>
    </source>
</evidence>
<dbReference type="SUPFAM" id="SSF46689">
    <property type="entry name" value="Homeodomain-like"/>
    <property type="match status" value="1"/>
</dbReference>
<dbReference type="InterPro" id="IPR050109">
    <property type="entry name" value="HTH-type_TetR-like_transc_reg"/>
</dbReference>
<feature type="DNA-binding region" description="H-T-H motif" evidence="2">
    <location>
        <begin position="61"/>
        <end position="80"/>
    </location>
</feature>
<organism evidence="5 6">
    <name type="scientific">Actinomycetospora rhizophila</name>
    <dbReference type="NCBI Taxonomy" id="1416876"/>
    <lineage>
        <taxon>Bacteria</taxon>
        <taxon>Bacillati</taxon>
        <taxon>Actinomycetota</taxon>
        <taxon>Actinomycetes</taxon>
        <taxon>Pseudonocardiales</taxon>
        <taxon>Pseudonocardiaceae</taxon>
        <taxon>Actinomycetospora</taxon>
    </lineage>
</organism>
<dbReference type="Pfam" id="PF17932">
    <property type="entry name" value="TetR_C_24"/>
    <property type="match status" value="1"/>
</dbReference>
<proteinExistence type="predicted"/>
<comment type="caution">
    <text evidence="5">The sequence shown here is derived from an EMBL/GenBank/DDBJ whole genome shotgun (WGS) entry which is preliminary data.</text>
</comment>
<dbReference type="PRINTS" id="PR00455">
    <property type="entry name" value="HTHTETR"/>
</dbReference>
<keyword evidence="6" id="KW-1185">Reference proteome</keyword>
<reference evidence="6" key="1">
    <citation type="journal article" date="2019" name="Int. J. Syst. Evol. Microbiol.">
        <title>The Global Catalogue of Microorganisms (GCM) 10K type strain sequencing project: providing services to taxonomists for standard genome sequencing and annotation.</title>
        <authorList>
            <consortium name="The Broad Institute Genomics Platform"/>
            <consortium name="The Broad Institute Genome Sequencing Center for Infectious Disease"/>
            <person name="Wu L."/>
            <person name="Ma J."/>
        </authorList>
    </citation>
    <scope>NUCLEOTIDE SEQUENCE [LARGE SCALE GENOMIC DNA]</scope>
    <source>
        <strain evidence="6">XZYJ18</strain>
    </source>
</reference>
<evidence type="ECO:0000259" key="4">
    <source>
        <dbReference type="PROSITE" id="PS50977"/>
    </source>
</evidence>
<dbReference type="RefSeq" id="WP_378023120.1">
    <property type="nucleotide sequence ID" value="NZ_JBHSKG010000013.1"/>
</dbReference>
<sequence length="234" mass="25374">MAAVSTVTEGGHVGASEARDGRDDHRAVPDGFWDPRTTTAARALLDSAVRCFADLGYHATTTRHITAGVGLSPGALYVHFASKEELLHEITRTGHERALEALLAVPDDGDAREHVRRLVAAHVTWHARHHTVARVCQYELAALDAPHRATVLDLRARFTATLRAAVERGAAEGLFDVPDVNRALRAIMSLGIDLVRWYRLDGADSPEFLGECYAELALRMIDAPGLSGPRPPAP</sequence>
<name>A0ABV9ZKG6_9PSEU</name>
<evidence type="ECO:0000256" key="1">
    <source>
        <dbReference type="ARBA" id="ARBA00023125"/>
    </source>
</evidence>
<dbReference type="InterPro" id="IPR009057">
    <property type="entry name" value="Homeodomain-like_sf"/>
</dbReference>
<dbReference type="PANTHER" id="PTHR30055:SF200">
    <property type="entry name" value="HTH-TYPE TRANSCRIPTIONAL REPRESSOR BDCR"/>
    <property type="match status" value="1"/>
</dbReference>
<accession>A0ABV9ZKG6</accession>
<gene>
    <name evidence="5" type="ORF">ACFPK1_22185</name>
</gene>
<dbReference type="EMBL" id="JBHSKG010000013">
    <property type="protein sequence ID" value="MFC5140961.1"/>
    <property type="molecule type" value="Genomic_DNA"/>
</dbReference>
<dbReference type="InterPro" id="IPR023772">
    <property type="entry name" value="DNA-bd_HTH_TetR-type_CS"/>
</dbReference>
<dbReference type="PROSITE" id="PS50977">
    <property type="entry name" value="HTH_TETR_2"/>
    <property type="match status" value="1"/>
</dbReference>
<feature type="region of interest" description="Disordered" evidence="3">
    <location>
        <begin position="1"/>
        <end position="31"/>
    </location>
</feature>
<feature type="compositionally biased region" description="Basic and acidic residues" evidence="3">
    <location>
        <begin position="17"/>
        <end position="28"/>
    </location>
</feature>
<dbReference type="SUPFAM" id="SSF48498">
    <property type="entry name" value="Tetracyclin repressor-like, C-terminal domain"/>
    <property type="match status" value="1"/>
</dbReference>
<keyword evidence="1 2" id="KW-0238">DNA-binding</keyword>
<evidence type="ECO:0000256" key="3">
    <source>
        <dbReference type="SAM" id="MobiDB-lite"/>
    </source>
</evidence>
<feature type="domain" description="HTH tetR-type" evidence="4">
    <location>
        <begin position="38"/>
        <end position="98"/>
    </location>
</feature>
<dbReference type="InterPro" id="IPR036271">
    <property type="entry name" value="Tet_transcr_reg_TetR-rel_C_sf"/>
</dbReference>
<dbReference type="Gene3D" id="1.10.357.10">
    <property type="entry name" value="Tetracycline Repressor, domain 2"/>
    <property type="match status" value="1"/>
</dbReference>
<dbReference type="PROSITE" id="PS01081">
    <property type="entry name" value="HTH_TETR_1"/>
    <property type="match status" value="1"/>
</dbReference>
<dbReference type="PANTHER" id="PTHR30055">
    <property type="entry name" value="HTH-TYPE TRANSCRIPTIONAL REGULATOR RUTR"/>
    <property type="match status" value="1"/>
</dbReference>
<protein>
    <submittedName>
        <fullName evidence="5">TetR/AcrR family transcriptional regulator</fullName>
    </submittedName>
</protein>
<dbReference type="InterPro" id="IPR001647">
    <property type="entry name" value="HTH_TetR"/>
</dbReference>
<dbReference type="Pfam" id="PF00440">
    <property type="entry name" value="TetR_N"/>
    <property type="match status" value="1"/>
</dbReference>